<evidence type="ECO:0000313" key="2">
    <source>
        <dbReference type="Proteomes" id="UP000078046"/>
    </source>
</evidence>
<dbReference type="Proteomes" id="UP000078046">
    <property type="component" value="Unassembled WGS sequence"/>
</dbReference>
<organism evidence="1 2">
    <name type="scientific">Intoshia linei</name>
    <dbReference type="NCBI Taxonomy" id="1819745"/>
    <lineage>
        <taxon>Eukaryota</taxon>
        <taxon>Metazoa</taxon>
        <taxon>Spiralia</taxon>
        <taxon>Lophotrochozoa</taxon>
        <taxon>Mesozoa</taxon>
        <taxon>Orthonectida</taxon>
        <taxon>Rhopaluridae</taxon>
        <taxon>Intoshia</taxon>
    </lineage>
</organism>
<proteinExistence type="predicted"/>
<name>A0A177APH3_9BILA</name>
<protein>
    <submittedName>
        <fullName evidence="1">Uncharacterized protein</fullName>
    </submittedName>
</protein>
<comment type="caution">
    <text evidence="1">The sequence shown here is derived from an EMBL/GenBank/DDBJ whole genome shotgun (WGS) entry which is preliminary data.</text>
</comment>
<evidence type="ECO:0000313" key="1">
    <source>
        <dbReference type="EMBL" id="OAF63929.1"/>
    </source>
</evidence>
<keyword evidence="2" id="KW-1185">Reference proteome</keyword>
<dbReference type="EMBL" id="LWCA01002339">
    <property type="protein sequence ID" value="OAF63929.1"/>
    <property type="molecule type" value="Genomic_DNA"/>
</dbReference>
<dbReference type="AlphaFoldDB" id="A0A177APH3"/>
<reference evidence="1 2" key="1">
    <citation type="submission" date="2016-04" db="EMBL/GenBank/DDBJ databases">
        <title>The genome of Intoshia linei affirms orthonectids as highly simplified spiralians.</title>
        <authorList>
            <person name="Mikhailov K.V."/>
            <person name="Slusarev G.S."/>
            <person name="Nikitin M.A."/>
            <person name="Logacheva M.D."/>
            <person name="Penin A."/>
            <person name="Aleoshin V."/>
            <person name="Panchin Y.V."/>
        </authorList>
    </citation>
    <scope>NUCLEOTIDE SEQUENCE [LARGE SCALE GENOMIC DNA]</scope>
    <source>
        <strain evidence="1">Intl2013</strain>
        <tissue evidence="1">Whole animal</tissue>
    </source>
</reference>
<gene>
    <name evidence="1" type="ORF">A3Q56_08246</name>
</gene>
<sequence>MDNFLDFDSINKLSNLLATDTNCDATDSDSSTEYSSMSHYNPGDIANKKIHKSTKIELQKT</sequence>
<accession>A0A177APH3</accession>